<evidence type="ECO:0000256" key="3">
    <source>
        <dbReference type="ARBA" id="ARBA00012438"/>
    </source>
</evidence>
<evidence type="ECO:0000313" key="11">
    <source>
        <dbReference type="EMBL" id="ACS79917.1"/>
    </source>
</evidence>
<dbReference type="PROSITE" id="PS50109">
    <property type="entry name" value="HIS_KIN"/>
    <property type="match status" value="1"/>
</dbReference>
<dbReference type="InterPro" id="IPR004358">
    <property type="entry name" value="Sig_transdc_His_kin-like_C"/>
</dbReference>
<dbReference type="Proteomes" id="UP000002601">
    <property type="component" value="Chromosome"/>
</dbReference>
<dbReference type="PANTHER" id="PTHR43065">
    <property type="entry name" value="SENSOR HISTIDINE KINASE"/>
    <property type="match status" value="1"/>
</dbReference>
<evidence type="ECO:0000256" key="6">
    <source>
        <dbReference type="ARBA" id="ARBA00022692"/>
    </source>
</evidence>
<dbReference type="PRINTS" id="PR00344">
    <property type="entry name" value="BCTRLSENSOR"/>
</dbReference>
<protein>
    <recommendedName>
        <fullName evidence="3">histidine kinase</fullName>
        <ecNumber evidence="3">2.7.13.3</ecNumber>
    </recommendedName>
</protein>
<dbReference type="Pfam" id="PF02743">
    <property type="entry name" value="dCache_1"/>
    <property type="match status" value="1"/>
</dbReference>
<dbReference type="EMBL" id="CP001649">
    <property type="protein sequence ID" value="ACS79917.1"/>
    <property type="molecule type" value="Genomic_DNA"/>
</dbReference>
<dbReference type="CDD" id="cd00075">
    <property type="entry name" value="HATPase"/>
    <property type="match status" value="1"/>
</dbReference>
<keyword evidence="5" id="KW-0597">Phosphoprotein</keyword>
<dbReference type="InterPro" id="IPR036097">
    <property type="entry name" value="HisK_dim/P_sf"/>
</dbReference>
<evidence type="ECO:0000256" key="1">
    <source>
        <dbReference type="ARBA" id="ARBA00000085"/>
    </source>
</evidence>
<feature type="transmembrane region" description="Helical" evidence="9">
    <location>
        <begin position="273"/>
        <end position="295"/>
    </location>
</feature>
<evidence type="ECO:0000256" key="2">
    <source>
        <dbReference type="ARBA" id="ARBA00004651"/>
    </source>
</evidence>
<evidence type="ECO:0000256" key="9">
    <source>
        <dbReference type="SAM" id="Phobius"/>
    </source>
</evidence>
<dbReference type="eggNOG" id="COG4191">
    <property type="taxonomic scope" value="Bacteria"/>
</dbReference>
<evidence type="ECO:0000259" key="10">
    <source>
        <dbReference type="PROSITE" id="PS50109"/>
    </source>
</evidence>
<name>C6BUA8_MARSD</name>
<dbReference type="GO" id="GO:0005886">
    <property type="term" value="C:plasma membrane"/>
    <property type="evidence" value="ECO:0007669"/>
    <property type="project" value="UniProtKB-SubCell"/>
</dbReference>
<keyword evidence="4" id="KW-1003">Cell membrane</keyword>
<keyword evidence="12" id="KW-1185">Reference proteome</keyword>
<evidence type="ECO:0000313" key="12">
    <source>
        <dbReference type="Proteomes" id="UP000002601"/>
    </source>
</evidence>
<dbReference type="SMART" id="SM00387">
    <property type="entry name" value="HATPase_c"/>
    <property type="match status" value="1"/>
</dbReference>
<dbReference type="Pfam" id="PF02518">
    <property type="entry name" value="HATPase_c"/>
    <property type="match status" value="1"/>
</dbReference>
<keyword evidence="11" id="KW-0808">Transferase</keyword>
<dbReference type="Gene3D" id="1.10.287.130">
    <property type="match status" value="1"/>
</dbReference>
<evidence type="ECO:0000256" key="8">
    <source>
        <dbReference type="ARBA" id="ARBA00023136"/>
    </source>
</evidence>
<evidence type="ECO:0000256" key="4">
    <source>
        <dbReference type="ARBA" id="ARBA00022475"/>
    </source>
</evidence>
<keyword evidence="8 9" id="KW-0472">Membrane</keyword>
<dbReference type="InterPro" id="IPR005467">
    <property type="entry name" value="His_kinase_dom"/>
</dbReference>
<dbReference type="STRING" id="526222.Desal_1856"/>
<comment type="catalytic activity">
    <reaction evidence="1">
        <text>ATP + protein L-histidine = ADP + protein N-phospho-L-histidine.</text>
        <dbReference type="EC" id="2.7.13.3"/>
    </reaction>
</comment>
<comment type="subcellular location">
    <subcellularLocation>
        <location evidence="2">Cell membrane</location>
        <topology evidence="2">Multi-pass membrane protein</topology>
    </subcellularLocation>
</comment>
<keyword evidence="11" id="KW-0418">Kinase</keyword>
<reference evidence="11 12" key="1">
    <citation type="submission" date="2009-06" db="EMBL/GenBank/DDBJ databases">
        <title>Complete sequence of Desulfovibrio salexigens DSM 2638.</title>
        <authorList>
            <consortium name="US DOE Joint Genome Institute"/>
            <person name="Lucas S."/>
            <person name="Copeland A."/>
            <person name="Lapidus A."/>
            <person name="Glavina del Rio T."/>
            <person name="Tice H."/>
            <person name="Bruce D."/>
            <person name="Goodwin L."/>
            <person name="Pitluck S."/>
            <person name="Munk A.C."/>
            <person name="Brettin T."/>
            <person name="Detter J.C."/>
            <person name="Han C."/>
            <person name="Tapia R."/>
            <person name="Larimer F."/>
            <person name="Land M."/>
            <person name="Hauser L."/>
            <person name="Kyrpides N."/>
            <person name="Anderson I."/>
            <person name="Wall J.D."/>
            <person name="Arkin A.P."/>
            <person name="Dehal P."/>
            <person name="Chivian D."/>
            <person name="Giles B."/>
            <person name="Hazen T.C."/>
        </authorList>
    </citation>
    <scope>NUCLEOTIDE SEQUENCE [LARGE SCALE GENOMIC DNA]</scope>
    <source>
        <strain evidence="12">ATCC 14822 / DSM 2638 / NCIMB 8403 / VKM B-1763</strain>
    </source>
</reference>
<evidence type="ECO:0000256" key="5">
    <source>
        <dbReference type="ARBA" id="ARBA00022553"/>
    </source>
</evidence>
<sequence>MERTRKYHGIRRVLLLSMIVVPFVPLIVAATIGYYSHVKSMEQLAMSAVRLAAVDHAEMVSFFLNERRADLMESLDLLGGEIKDTAKVREILGELRSLRRDMYSDLGLIDPEGNQVAYVGEYPLENKNYLDSRWYKETVGKGYNISDIYLGLRGVPHLNVSVSKLIDNKEWVLRATLRPAALRRIVEKVNIGVSGEAYIINSANRLQTSRRSGGDIFDRDSYLYPDQKDGVITFDGSENDEAYIFATTCLNNGKWRLVVRQKHSDAFRSSSSALYLILAILICGGSVLVLLAVVASNKVYDMLTRQADTVCALEAQFLRAAKLAELGEMSAGFAHEINNPLQIMKSDLTLLEMLLHEEIERIGEGKNGAEIADINKQLKLQIDRCAGITRQILNFGRQNKPEFKKINVVDYLPQVAKMVEKKAELEGIRFIMDVDSRTPSVLADQGLLQQVMVNLLNNAIHAVVDEHGSENGEIVIAAGQDQNGNALIKVCDNGVGIHEKDMERIFLPFYSTKKNSDGTGLGLAVCHTVIDSLGGTMRVKSERHKGTEFSIILPAAG</sequence>
<dbReference type="CDD" id="cd00082">
    <property type="entry name" value="HisKA"/>
    <property type="match status" value="1"/>
</dbReference>
<dbReference type="HOGENOM" id="CLU_023166_1_0_7"/>
<dbReference type="InterPro" id="IPR003594">
    <property type="entry name" value="HATPase_dom"/>
</dbReference>
<keyword evidence="6 9" id="KW-0812">Transmembrane</keyword>
<dbReference type="Gene3D" id="3.30.565.10">
    <property type="entry name" value="Histidine kinase-like ATPase, C-terminal domain"/>
    <property type="match status" value="1"/>
</dbReference>
<dbReference type="InterPro" id="IPR036890">
    <property type="entry name" value="HATPase_C_sf"/>
</dbReference>
<dbReference type="SUPFAM" id="SSF47384">
    <property type="entry name" value="Homodimeric domain of signal transducing histidine kinase"/>
    <property type="match status" value="1"/>
</dbReference>
<feature type="transmembrane region" description="Helical" evidence="9">
    <location>
        <begin position="12"/>
        <end position="35"/>
    </location>
</feature>
<dbReference type="GO" id="GO:0000155">
    <property type="term" value="F:phosphorelay sensor kinase activity"/>
    <property type="evidence" value="ECO:0007669"/>
    <property type="project" value="InterPro"/>
</dbReference>
<accession>C6BUA8</accession>
<keyword evidence="7 9" id="KW-1133">Transmembrane helix</keyword>
<dbReference type="InterPro" id="IPR003661">
    <property type="entry name" value="HisK_dim/P_dom"/>
</dbReference>
<evidence type="ECO:0000256" key="7">
    <source>
        <dbReference type="ARBA" id="ARBA00022989"/>
    </source>
</evidence>
<dbReference type="SUPFAM" id="SSF55874">
    <property type="entry name" value="ATPase domain of HSP90 chaperone/DNA topoisomerase II/histidine kinase"/>
    <property type="match status" value="1"/>
</dbReference>
<feature type="domain" description="Histidine kinase" evidence="10">
    <location>
        <begin position="332"/>
        <end position="557"/>
    </location>
</feature>
<dbReference type="EC" id="2.7.13.3" evidence="3"/>
<dbReference type="KEGG" id="dsa:Desal_1856"/>
<organism evidence="11 12">
    <name type="scientific">Maridesulfovibrio salexigens (strain ATCC 14822 / DSM 2638 / NCIMB 8403 / VKM B-1763)</name>
    <name type="common">Desulfovibrio salexigens</name>
    <dbReference type="NCBI Taxonomy" id="526222"/>
    <lineage>
        <taxon>Bacteria</taxon>
        <taxon>Pseudomonadati</taxon>
        <taxon>Thermodesulfobacteriota</taxon>
        <taxon>Desulfovibrionia</taxon>
        <taxon>Desulfovibrionales</taxon>
        <taxon>Desulfovibrionaceae</taxon>
        <taxon>Maridesulfovibrio</taxon>
    </lineage>
</organism>
<dbReference type="AlphaFoldDB" id="C6BUA8"/>
<gene>
    <name evidence="11" type="ordered locus">Desal_1856</name>
</gene>
<proteinExistence type="predicted"/>
<dbReference type="InterPro" id="IPR033479">
    <property type="entry name" value="dCache_1"/>
</dbReference>